<keyword evidence="2" id="KW-0732">Signal</keyword>
<dbReference type="Pfam" id="PF05042">
    <property type="entry name" value="Caleosin"/>
    <property type="match status" value="1"/>
</dbReference>
<dbReference type="PANTHER" id="PTHR31495">
    <property type="entry name" value="PEROXYGENASE 3-RELATED"/>
    <property type="match status" value="1"/>
</dbReference>
<keyword evidence="4" id="KW-1185">Reference proteome</keyword>
<evidence type="ECO:0000313" key="4">
    <source>
        <dbReference type="Proteomes" id="UP000825729"/>
    </source>
</evidence>
<name>A0AAV7E693_ARIFI</name>
<protein>
    <recommendedName>
        <fullName evidence="5">Caleosin</fullName>
    </recommendedName>
</protein>
<feature type="signal peptide" evidence="2">
    <location>
        <begin position="1"/>
        <end position="25"/>
    </location>
</feature>
<sequence>MGRQLLLLPSVFVFLFSCFQSPCLSARTQEPLMSEQNQEAGVLLEGDMTPLQKHVAFFDQNGDGVIYPSETYDGFRSIGVNAALSAASAALIHGALSSKTNEGKTDLSLPIYIKNIKFGMHTSDSGVYDSEGRFVQEKFDEIFTNHAHTTPNALTSDELSEFVKSNRKPKDFSGWAAATGEWKLLYDLGKDKDGLLQKDTIRGVYDGSLFEQLKKKKKNSA</sequence>
<dbReference type="PROSITE" id="PS51257">
    <property type="entry name" value="PROKAR_LIPOPROTEIN"/>
    <property type="match status" value="1"/>
</dbReference>
<comment type="caution">
    <text evidence="3">The sequence shown here is derived from an EMBL/GenBank/DDBJ whole genome shotgun (WGS) entry which is preliminary data.</text>
</comment>
<dbReference type="PANTHER" id="PTHR31495:SF1">
    <property type="entry name" value="INACTIVE PEROXYGENASE-LIKE PROTEIN-RELATED"/>
    <property type="match status" value="1"/>
</dbReference>
<dbReference type="AlphaFoldDB" id="A0AAV7E693"/>
<proteinExistence type="inferred from homology"/>
<evidence type="ECO:0000313" key="3">
    <source>
        <dbReference type="EMBL" id="KAG9443931.1"/>
    </source>
</evidence>
<comment type="similarity">
    <text evidence="1">Belongs to the caleosin family.</text>
</comment>
<dbReference type="Proteomes" id="UP000825729">
    <property type="component" value="Unassembled WGS sequence"/>
</dbReference>
<dbReference type="GO" id="GO:0005509">
    <property type="term" value="F:calcium ion binding"/>
    <property type="evidence" value="ECO:0007669"/>
    <property type="project" value="TreeGrafter"/>
</dbReference>
<evidence type="ECO:0000256" key="1">
    <source>
        <dbReference type="ARBA" id="ARBA00006765"/>
    </source>
</evidence>
<accession>A0AAV7E693</accession>
<gene>
    <name evidence="3" type="ORF">H6P81_015271</name>
</gene>
<organism evidence="3 4">
    <name type="scientific">Aristolochia fimbriata</name>
    <name type="common">White veined hardy Dutchman's pipe vine</name>
    <dbReference type="NCBI Taxonomy" id="158543"/>
    <lineage>
        <taxon>Eukaryota</taxon>
        <taxon>Viridiplantae</taxon>
        <taxon>Streptophyta</taxon>
        <taxon>Embryophyta</taxon>
        <taxon>Tracheophyta</taxon>
        <taxon>Spermatophyta</taxon>
        <taxon>Magnoliopsida</taxon>
        <taxon>Magnoliidae</taxon>
        <taxon>Piperales</taxon>
        <taxon>Aristolochiaceae</taxon>
        <taxon>Aristolochia</taxon>
    </lineage>
</organism>
<dbReference type="InterPro" id="IPR007736">
    <property type="entry name" value="Caleosin-related"/>
</dbReference>
<feature type="chain" id="PRO_5043653046" description="Caleosin" evidence="2">
    <location>
        <begin position="26"/>
        <end position="221"/>
    </location>
</feature>
<dbReference type="GO" id="GO:0004497">
    <property type="term" value="F:monooxygenase activity"/>
    <property type="evidence" value="ECO:0007669"/>
    <property type="project" value="TreeGrafter"/>
</dbReference>
<evidence type="ECO:0008006" key="5">
    <source>
        <dbReference type="Google" id="ProtNLM"/>
    </source>
</evidence>
<reference evidence="3 4" key="1">
    <citation type="submission" date="2021-07" db="EMBL/GenBank/DDBJ databases">
        <title>The Aristolochia fimbriata genome: insights into angiosperm evolution, floral development and chemical biosynthesis.</title>
        <authorList>
            <person name="Jiao Y."/>
        </authorList>
    </citation>
    <scope>NUCLEOTIDE SEQUENCE [LARGE SCALE GENOMIC DNA]</scope>
    <source>
        <strain evidence="3">IBCAS-2021</strain>
        <tissue evidence="3">Leaf</tissue>
    </source>
</reference>
<evidence type="ECO:0000256" key="2">
    <source>
        <dbReference type="SAM" id="SignalP"/>
    </source>
</evidence>
<dbReference type="EMBL" id="JAINDJ010000006">
    <property type="protein sequence ID" value="KAG9443931.1"/>
    <property type="molecule type" value="Genomic_DNA"/>
</dbReference>